<name>A0AAN9LJC2_CANGL</name>
<gene>
    <name evidence="1" type="ORF">VNO77_17592</name>
</gene>
<reference evidence="1 2" key="1">
    <citation type="submission" date="2024-01" db="EMBL/GenBank/DDBJ databases">
        <title>The genomes of 5 underutilized Papilionoideae crops provide insights into root nodulation and disease resistanc.</title>
        <authorList>
            <person name="Jiang F."/>
        </authorList>
    </citation>
    <scope>NUCLEOTIDE SEQUENCE [LARGE SCALE GENOMIC DNA]</scope>
    <source>
        <strain evidence="1">LVBAO_FW01</strain>
        <tissue evidence="1">Leaves</tissue>
    </source>
</reference>
<comment type="caution">
    <text evidence="1">The sequence shown here is derived from an EMBL/GenBank/DDBJ whole genome shotgun (WGS) entry which is preliminary data.</text>
</comment>
<dbReference type="AlphaFoldDB" id="A0AAN9LJC2"/>
<evidence type="ECO:0000313" key="1">
    <source>
        <dbReference type="EMBL" id="KAK7337034.1"/>
    </source>
</evidence>
<proteinExistence type="predicted"/>
<dbReference type="Proteomes" id="UP001367508">
    <property type="component" value="Unassembled WGS sequence"/>
</dbReference>
<protein>
    <submittedName>
        <fullName evidence="1">Uncharacterized protein</fullName>
    </submittedName>
</protein>
<evidence type="ECO:0000313" key="2">
    <source>
        <dbReference type="Proteomes" id="UP001367508"/>
    </source>
</evidence>
<sequence>MVHDGQMTEGLISCLIPFYTFPNQGQLDKYDSGQSFSFLILNCDINVNLISLSHFFDLTMNLLPYPSTALDKRDLCQHALLYDLFIPKEDRVETCHMCIWPRNPDNSHSASQYMDLNQRIISAFKMYGLYDEHFKVVVEKVVLKNAPKPSTKLHQEDSDIQYLTLTSNDVVEGNRIGSSIRLTSSSSMTVVGRSVRGALLHYIAFACDLVPARGSEGAWSLMMPQFETFSSLQLHSRTAFAFQHLGLSKSKAIPYLVTLQKGESKKEIRTLSEILKHERALELCFSVWSVPNHFLITKFNFSGRGGWMGKVEGIVG</sequence>
<keyword evidence="2" id="KW-1185">Reference proteome</keyword>
<dbReference type="EMBL" id="JAYMYQ010000004">
    <property type="protein sequence ID" value="KAK7337034.1"/>
    <property type="molecule type" value="Genomic_DNA"/>
</dbReference>
<organism evidence="1 2">
    <name type="scientific">Canavalia gladiata</name>
    <name type="common">Sword bean</name>
    <name type="synonym">Dolichos gladiatus</name>
    <dbReference type="NCBI Taxonomy" id="3824"/>
    <lineage>
        <taxon>Eukaryota</taxon>
        <taxon>Viridiplantae</taxon>
        <taxon>Streptophyta</taxon>
        <taxon>Embryophyta</taxon>
        <taxon>Tracheophyta</taxon>
        <taxon>Spermatophyta</taxon>
        <taxon>Magnoliopsida</taxon>
        <taxon>eudicotyledons</taxon>
        <taxon>Gunneridae</taxon>
        <taxon>Pentapetalae</taxon>
        <taxon>rosids</taxon>
        <taxon>fabids</taxon>
        <taxon>Fabales</taxon>
        <taxon>Fabaceae</taxon>
        <taxon>Papilionoideae</taxon>
        <taxon>50 kb inversion clade</taxon>
        <taxon>NPAAA clade</taxon>
        <taxon>indigoferoid/millettioid clade</taxon>
        <taxon>Phaseoleae</taxon>
        <taxon>Canavalia</taxon>
    </lineage>
</organism>
<accession>A0AAN9LJC2</accession>